<dbReference type="RefSeq" id="WP_003474825.1">
    <property type="nucleotide sequence ID" value="NZ_ABOO01000016.1"/>
</dbReference>
<proteinExistence type="predicted"/>
<gene>
    <name evidence="1" type="ORF">CJD_A0721</name>
</gene>
<accession>B1V2X5</accession>
<sequence>MEYEQNYFGLSSPKVFTNRNIMVDVKNEYDILYRNFINPDIRPKLKGVPIFIKNEFIDGMEERFLHCISMEDREYYRHVLPCSNLIYAKECVPKCKKENASFVFSRLKENRVECQYRLATVQWIPQIIKYANDGDPRITMWRYDKKDPSGKWYWCRYVRYRDGIVDFLIVFNELYDKTNKNKLNYLDLRSAYPIFKPYEAYDLDKQSRKYPL</sequence>
<evidence type="ECO:0000313" key="1">
    <source>
        <dbReference type="EMBL" id="EDT71810.1"/>
    </source>
</evidence>
<reference evidence="1 2" key="1">
    <citation type="submission" date="2008-03" db="EMBL/GenBank/DDBJ databases">
        <authorList>
            <person name="Paulsen I."/>
            <person name="Sebastian Y."/>
        </authorList>
    </citation>
    <scope>NUCLEOTIDE SEQUENCE [LARGE SCALE GENOMIC DNA]</scope>
    <source>
        <strain evidence="2">D str. JGS1721</strain>
    </source>
</reference>
<name>B1V2X5_CLOPF</name>
<comment type="caution">
    <text evidence="1">The sequence shown here is derived from an EMBL/GenBank/DDBJ whole genome shotgun (WGS) entry which is preliminary data.</text>
</comment>
<organism evidence="1 2">
    <name type="scientific">Clostridium perfringens D str. JGS1721</name>
    <dbReference type="NCBI Taxonomy" id="488537"/>
    <lineage>
        <taxon>Bacteria</taxon>
        <taxon>Bacillati</taxon>
        <taxon>Bacillota</taxon>
        <taxon>Clostridia</taxon>
        <taxon>Eubacteriales</taxon>
        <taxon>Clostridiaceae</taxon>
        <taxon>Clostridium</taxon>
    </lineage>
</organism>
<protein>
    <submittedName>
        <fullName evidence="1">Uncharacterized protein</fullName>
    </submittedName>
</protein>
<dbReference type="EMBL" id="ABOO01000016">
    <property type="protein sequence ID" value="EDT71810.1"/>
    <property type="molecule type" value="Genomic_DNA"/>
</dbReference>
<dbReference type="Proteomes" id="UP000003188">
    <property type="component" value="Unassembled WGS sequence"/>
</dbReference>
<dbReference type="AlphaFoldDB" id="B1V2X5"/>
<evidence type="ECO:0000313" key="2">
    <source>
        <dbReference type="Proteomes" id="UP000003188"/>
    </source>
</evidence>